<accession>A0AA35LNJ5</accession>
<gene>
    <name evidence="4" type="ORF">CCHLO57077_00017589</name>
</gene>
<dbReference type="PANTHER" id="PTHR11820">
    <property type="entry name" value="ACYLPYRUVASE"/>
    <property type="match status" value="1"/>
</dbReference>
<name>A0AA35LNJ5_9HYPO</name>
<comment type="similarity">
    <text evidence="1">Belongs to the FAH family.</text>
</comment>
<dbReference type="InterPro" id="IPR036663">
    <property type="entry name" value="Fumarylacetoacetase_C_sf"/>
</dbReference>
<evidence type="ECO:0000259" key="3">
    <source>
        <dbReference type="Pfam" id="PF01557"/>
    </source>
</evidence>
<organism evidence="4 5">
    <name type="scientific">Clonostachys chloroleuca</name>
    <dbReference type="NCBI Taxonomy" id="1926264"/>
    <lineage>
        <taxon>Eukaryota</taxon>
        <taxon>Fungi</taxon>
        <taxon>Dikarya</taxon>
        <taxon>Ascomycota</taxon>
        <taxon>Pezizomycotina</taxon>
        <taxon>Sordariomycetes</taxon>
        <taxon>Hypocreomycetidae</taxon>
        <taxon>Hypocreales</taxon>
        <taxon>Bionectriaceae</taxon>
        <taxon>Clonostachys</taxon>
    </lineage>
</organism>
<dbReference type="InterPro" id="IPR011234">
    <property type="entry name" value="Fumarylacetoacetase-like_C"/>
</dbReference>
<dbReference type="EMBL" id="CABFNP030000373">
    <property type="protein sequence ID" value="CAI6013721.1"/>
    <property type="molecule type" value="Genomic_DNA"/>
</dbReference>
<dbReference type="Proteomes" id="UP001160390">
    <property type="component" value="Unassembled WGS sequence"/>
</dbReference>
<evidence type="ECO:0000256" key="2">
    <source>
        <dbReference type="ARBA" id="ARBA00022723"/>
    </source>
</evidence>
<dbReference type="AlphaFoldDB" id="A0AA35LNJ5"/>
<keyword evidence="2" id="KW-0479">Metal-binding</keyword>
<dbReference type="SUPFAM" id="SSF56529">
    <property type="entry name" value="FAH"/>
    <property type="match status" value="1"/>
</dbReference>
<proteinExistence type="inferred from homology"/>
<keyword evidence="5" id="KW-1185">Reference proteome</keyword>
<dbReference type="Pfam" id="PF01557">
    <property type="entry name" value="FAA_hydrolase"/>
    <property type="match status" value="1"/>
</dbReference>
<dbReference type="GO" id="GO:0018773">
    <property type="term" value="F:acetylpyruvate hydrolase activity"/>
    <property type="evidence" value="ECO:0007669"/>
    <property type="project" value="TreeGrafter"/>
</dbReference>
<dbReference type="Gene3D" id="3.90.850.10">
    <property type="entry name" value="Fumarylacetoacetase-like, C-terminal domain"/>
    <property type="match status" value="1"/>
</dbReference>
<evidence type="ECO:0000256" key="1">
    <source>
        <dbReference type="ARBA" id="ARBA00010211"/>
    </source>
</evidence>
<reference evidence="4" key="1">
    <citation type="submission" date="2023-01" db="EMBL/GenBank/DDBJ databases">
        <authorList>
            <person name="Piombo E."/>
        </authorList>
    </citation>
    <scope>NUCLEOTIDE SEQUENCE</scope>
</reference>
<dbReference type="PANTHER" id="PTHR11820:SF7">
    <property type="entry name" value="ACYLPYRUVASE FAHD1, MITOCHONDRIAL"/>
    <property type="match status" value="1"/>
</dbReference>
<feature type="domain" description="Fumarylacetoacetase-like C-terminal" evidence="3">
    <location>
        <begin position="17"/>
        <end position="133"/>
    </location>
</feature>
<evidence type="ECO:0000313" key="5">
    <source>
        <dbReference type="Proteomes" id="UP001160390"/>
    </source>
</evidence>
<sequence>MQMSYGEYPVVFTKPPSKDCKDFEADNDISEHILSYTMGNDLSSRYWQNPEQCVGQHGSAKSFDKFAPIGPVIASTKTIPNLATLQLQCFVNGDKRQSSKLDDLIFDAPTILAHLTRRTTFRKGTVVMTGTPAVWQLL</sequence>
<protein>
    <recommendedName>
        <fullName evidence="3">Fumarylacetoacetase-like C-terminal domain-containing protein</fullName>
    </recommendedName>
</protein>
<evidence type="ECO:0000313" key="4">
    <source>
        <dbReference type="EMBL" id="CAI6013721.1"/>
    </source>
</evidence>
<comment type="caution">
    <text evidence="4">The sequence shown here is derived from an EMBL/GenBank/DDBJ whole genome shotgun (WGS) entry which is preliminary data.</text>
</comment>
<dbReference type="GO" id="GO:0046872">
    <property type="term" value="F:metal ion binding"/>
    <property type="evidence" value="ECO:0007669"/>
    <property type="project" value="UniProtKB-KW"/>
</dbReference>